<dbReference type="PANTHER" id="PTHR13696">
    <property type="entry name" value="P-LOOP CONTAINING NUCLEOSIDE TRIPHOSPHATE HYDROLASE"/>
    <property type="match status" value="1"/>
</dbReference>
<dbReference type="Pfam" id="PF13614">
    <property type="entry name" value="AAA_31"/>
    <property type="match status" value="1"/>
</dbReference>
<evidence type="ECO:0000313" key="2">
    <source>
        <dbReference type="EMBL" id="CUQ85964.1"/>
    </source>
</evidence>
<dbReference type="InterPro" id="IPR027417">
    <property type="entry name" value="P-loop_NTPase"/>
</dbReference>
<sequence length="259" mass="28869">MKIIAVMSPKGGIGKTTTSDSIAYMLGEEQGKRVLVLDGDPQGDTSKTFGVYEPDGIGMSELLEKHECVGGTYKTGDLIRPTDYSHIDIIPANGYLMKTDMNLLLKSEDNQVTRLREALEEVSGAYDYCVCDCGRLLDMVVINILIAAELIIAPVKVGGYEIEALQNLEEQIEDLRDINPDLRIKALMTMRQKNKTSLEVEEWLKAESGFDMFVTPIRRSIIAEKSTTAMIPLPKFSKRGIVSQDYRCVVHELLKEMEG</sequence>
<organism evidence="2 3">
    <name type="scientific">Lachnospira eligens</name>
    <dbReference type="NCBI Taxonomy" id="39485"/>
    <lineage>
        <taxon>Bacteria</taxon>
        <taxon>Bacillati</taxon>
        <taxon>Bacillota</taxon>
        <taxon>Clostridia</taxon>
        <taxon>Lachnospirales</taxon>
        <taxon>Lachnospiraceae</taxon>
        <taxon>Lachnospira</taxon>
    </lineage>
</organism>
<dbReference type="AlphaFoldDB" id="A0A174ZFI1"/>
<proteinExistence type="predicted"/>
<dbReference type="InterPro" id="IPR050678">
    <property type="entry name" value="DNA_Partitioning_ATPase"/>
</dbReference>
<dbReference type="InterPro" id="IPR025669">
    <property type="entry name" value="AAA_dom"/>
</dbReference>
<dbReference type="SUPFAM" id="SSF52540">
    <property type="entry name" value="P-loop containing nucleoside triphosphate hydrolases"/>
    <property type="match status" value="1"/>
</dbReference>
<dbReference type="Proteomes" id="UP000095780">
    <property type="component" value="Unassembled WGS sequence"/>
</dbReference>
<dbReference type="CDD" id="cd02042">
    <property type="entry name" value="ParAB_family"/>
    <property type="match status" value="1"/>
</dbReference>
<reference evidence="2 3" key="1">
    <citation type="submission" date="2015-09" db="EMBL/GenBank/DDBJ databases">
        <authorList>
            <consortium name="Pathogen Informatics"/>
        </authorList>
    </citation>
    <scope>NUCLEOTIDE SEQUENCE [LARGE SCALE GENOMIC DNA]</scope>
    <source>
        <strain evidence="2 3">2789STDY5834878</strain>
    </source>
</reference>
<name>A0A174ZFI1_9FIRM</name>
<dbReference type="Gene3D" id="3.40.50.300">
    <property type="entry name" value="P-loop containing nucleotide triphosphate hydrolases"/>
    <property type="match status" value="1"/>
</dbReference>
<dbReference type="EMBL" id="CZBV01000004">
    <property type="protein sequence ID" value="CUQ85964.1"/>
    <property type="molecule type" value="Genomic_DNA"/>
</dbReference>
<feature type="domain" description="AAA" evidence="1">
    <location>
        <begin position="1"/>
        <end position="184"/>
    </location>
</feature>
<dbReference type="PANTHER" id="PTHR13696:SF99">
    <property type="entry name" value="COBYRINIC ACID AC-DIAMIDE SYNTHASE"/>
    <property type="match status" value="1"/>
</dbReference>
<accession>A0A174ZFI1</accession>
<protein>
    <submittedName>
        <fullName evidence="2">Sporulation initiation inhibitor protein soj</fullName>
    </submittedName>
</protein>
<evidence type="ECO:0000259" key="1">
    <source>
        <dbReference type="Pfam" id="PF13614"/>
    </source>
</evidence>
<dbReference type="RefSeq" id="WP_055287226.1">
    <property type="nucleotide sequence ID" value="NZ_CABIXW010000004.1"/>
</dbReference>
<evidence type="ECO:0000313" key="3">
    <source>
        <dbReference type="Proteomes" id="UP000095780"/>
    </source>
</evidence>
<gene>
    <name evidence="2" type="primary">soj_4</name>
    <name evidence="2" type="ORF">ERS852492_01745</name>
</gene>